<evidence type="ECO:0000313" key="24">
    <source>
        <dbReference type="EMBL" id="JAC31908.1"/>
    </source>
</evidence>
<dbReference type="SUPFAM" id="SSF54001">
    <property type="entry name" value="Cysteine proteinases"/>
    <property type="match status" value="1"/>
</dbReference>
<feature type="compositionally biased region" description="Pro residues" evidence="21">
    <location>
        <begin position="99"/>
        <end position="124"/>
    </location>
</feature>
<evidence type="ECO:0000256" key="12">
    <source>
        <dbReference type="ARBA" id="ARBA00022670"/>
    </source>
</evidence>
<dbReference type="InterPro" id="IPR002083">
    <property type="entry name" value="MATH/TRAF_dom"/>
</dbReference>
<evidence type="ECO:0000256" key="17">
    <source>
        <dbReference type="ARBA" id="ARBA00023242"/>
    </source>
</evidence>
<dbReference type="FunFam" id="3.10.20.90:FF:000064">
    <property type="entry name" value="Putative ubiquitin carboxyl-terminal hydrolase 7"/>
    <property type="match status" value="1"/>
</dbReference>
<evidence type="ECO:0000256" key="11">
    <source>
        <dbReference type="ARBA" id="ARBA00022553"/>
    </source>
</evidence>
<feature type="non-terminal residue" evidence="24">
    <location>
        <position position="1"/>
    </location>
</feature>
<feature type="compositionally biased region" description="Polar residues" evidence="21">
    <location>
        <begin position="133"/>
        <end position="144"/>
    </location>
</feature>
<sequence>RCPQVQFVVGWFPLSGGLTPADIGRIASKHVKVTVSGKSSQATGKERANSSARSKRTRDTSAVELTMNNALPNDKDNNHAEPEAMDTQEDDHVAVQQQPQPPQPQPQPQPPPLAAPQPPPPPAVPEGQQQQQHTFDSVTNSVVRTTDDDPMGGGGGGWGGTRPMEPAEEPMEEEDEARSEATFRFVVPEFSRLKESLLSPPTYVRNLPWKIMVMPRTNTGNDRQPTKSLGFFLQCNGESESSTWSCNATAELRIISQKEGVDNFVRKIQHLFYGKENDWGFSHFMTWNDVLDPEKGFIVDDTIILEVWVCADAPHGVSWDSKKHTGYVGLKNQGATCYMNSLLQTLFFTNQLRKAVYQMPTESDDSSKSVALALQRVFYELQFSDRPVGTKKLTKSFGWETLDSFMQHDVQELCRVLLDNMESKMKGTCVEGTIPRLFEGKMISFIKCKHVDYASRRMEPFYDIQLNVKGKKNIHESFQDYCATESLDGDNKYDAGEYGLQEAEKGIIFACLPPVVHLHLLRFQYDHVTDNNIKINDRFEFPERLNLSEFLTEGAANSTTPATYTLHAVLVHSGDNHGGHYVVFINPRGDGRWCKFDDDVVSRCTKQEAIDHNFGGTEDDVAVSRHCTNAYMLVYIRDSAINEVLQPVTENDIPEQLVERLQEEKRQEALRRKERNEAHLYMGVQVLTEDSFAGHQGNDLYDPEKANFRNFKVKKLATLRELLELVAEQMGYPLQGIRPWAITYRSNQTFRPSAIDLDADLNKTVIDLSENSNPWTLFMETIAPDQNMDRLPDFDRETDVLLFFKMYDPRLKQIAYCGHAYLPIVAKAKELVPLLNKRAGFPADTELVLYEEVKPNIVDRIEDLELPLEKVLEELMDGDIIVFQKLDLNVDEYELPTVKDYFRDLFYRVEVTFCDKMIPNDPGFTMELSLKMNYDQIARTVAQRLGTDPYLLQFFKVQSYREGPGNPLRCTYEGTLKDLLVFFKPRQPKKIYYQQLSIRINELESKKQFKCIWVNNKFKEEKELVLYPNKNGCVSDLLEEARKQVDLSEDGSGKLRLMEVISYKIFSIQREDVPLDNLNQANSKTYRIEEIPREDLIVADNEILIPCAHFQKEIFSTFGVPFMLKIKHGEPFTKVKDRIQKKLDVPDKEFEKYKFAIVVMGRAQFIEDNEYVVNLPDFMAQAPQGAAMHPRPWLGIEHVNKAPKRSRYNYLEKAIKIHN</sequence>
<dbReference type="FunFam" id="3.90.70.10:FF:000005">
    <property type="entry name" value="Ubiquitin carboxyl-terminal hydrolase 7"/>
    <property type="match status" value="1"/>
</dbReference>
<evidence type="ECO:0000256" key="1">
    <source>
        <dbReference type="ARBA" id="ARBA00000707"/>
    </source>
</evidence>
<dbReference type="Pfam" id="PF22486">
    <property type="entry name" value="MATH_2"/>
    <property type="match status" value="1"/>
</dbReference>
<dbReference type="Pfam" id="PF12436">
    <property type="entry name" value="USP7_ICP0_bdg"/>
    <property type="match status" value="1"/>
</dbReference>
<keyword evidence="17" id="KW-0539">Nucleus</keyword>
<dbReference type="InterPro" id="IPR029346">
    <property type="entry name" value="USP_C"/>
</dbReference>
<dbReference type="PANTHER" id="PTHR24006:SF644">
    <property type="entry name" value="UBIQUITIN CARBOXYL-TERMINAL HYDROLASE 7"/>
    <property type="match status" value="1"/>
</dbReference>
<evidence type="ECO:0000256" key="14">
    <source>
        <dbReference type="ARBA" id="ARBA00022801"/>
    </source>
</evidence>
<dbReference type="GO" id="GO:0005829">
    <property type="term" value="C:cytosol"/>
    <property type="evidence" value="ECO:0007669"/>
    <property type="project" value="TreeGrafter"/>
</dbReference>
<evidence type="ECO:0000256" key="6">
    <source>
        <dbReference type="ARBA" id="ARBA00012759"/>
    </source>
</evidence>
<dbReference type="Gene3D" id="2.60.210.10">
    <property type="entry name" value="Apoptosis, Tumor Necrosis Factor Receptor Associated Protein 2, Chain A"/>
    <property type="match status" value="1"/>
</dbReference>
<dbReference type="GO" id="GO:0016605">
    <property type="term" value="C:PML body"/>
    <property type="evidence" value="ECO:0007669"/>
    <property type="project" value="UniProtKB-SubCell"/>
</dbReference>
<feature type="compositionally biased region" description="Acidic residues" evidence="21">
    <location>
        <begin position="166"/>
        <end position="175"/>
    </location>
</feature>
<evidence type="ECO:0000256" key="15">
    <source>
        <dbReference type="ARBA" id="ARBA00022807"/>
    </source>
</evidence>
<keyword evidence="12" id="KW-0645">Protease</keyword>
<keyword evidence="8" id="KW-0158">Chromosome</keyword>
<dbReference type="GO" id="GO:0016579">
    <property type="term" value="P:protein deubiquitination"/>
    <property type="evidence" value="ECO:0007669"/>
    <property type="project" value="InterPro"/>
</dbReference>
<feature type="compositionally biased region" description="Basic and acidic residues" evidence="21">
    <location>
        <begin position="73"/>
        <end position="82"/>
    </location>
</feature>
<evidence type="ECO:0000259" key="23">
    <source>
        <dbReference type="PROSITE" id="PS50235"/>
    </source>
</evidence>
<dbReference type="InterPro" id="IPR018200">
    <property type="entry name" value="USP_CS"/>
</dbReference>
<dbReference type="Pfam" id="PF00443">
    <property type="entry name" value="UCH"/>
    <property type="match status" value="1"/>
</dbReference>
<dbReference type="InterPro" id="IPR038765">
    <property type="entry name" value="Papain-like_cys_pep_sf"/>
</dbReference>
<evidence type="ECO:0000256" key="4">
    <source>
        <dbReference type="ARBA" id="ARBA00004496"/>
    </source>
</evidence>
<feature type="compositionally biased region" description="Gly residues" evidence="21">
    <location>
        <begin position="151"/>
        <end position="160"/>
    </location>
</feature>
<evidence type="ECO:0000256" key="18">
    <source>
        <dbReference type="ARBA" id="ARBA00031500"/>
    </source>
</evidence>
<evidence type="ECO:0000256" key="2">
    <source>
        <dbReference type="ARBA" id="ARBA00004286"/>
    </source>
</evidence>
<protein>
    <recommendedName>
        <fullName evidence="7">Ubiquitin carboxyl-terminal hydrolase 7</fullName>
        <ecNumber evidence="6">3.4.19.12</ecNumber>
    </recommendedName>
    <alternativeName>
        <fullName evidence="20">Deubiquitinating enzyme 7</fullName>
    </alternativeName>
    <alternativeName>
        <fullName evidence="19">Ubiquitin thioesterase 7</fullName>
    </alternativeName>
    <alternativeName>
        <fullName evidence="18">Ubiquitin-specific-processing protease 7</fullName>
    </alternativeName>
</protein>
<dbReference type="FunFam" id="3.10.20.90:FF:000057">
    <property type="entry name" value="Putative ubiquitin carboxyl-terminal hydrolase 7"/>
    <property type="match status" value="1"/>
</dbReference>
<keyword evidence="11" id="KW-0597">Phosphoprotein</keyword>
<name>A0A023GFZ8_AMBTT</name>
<dbReference type="GO" id="GO:0006508">
    <property type="term" value="P:proteolysis"/>
    <property type="evidence" value="ECO:0007669"/>
    <property type="project" value="UniProtKB-KW"/>
</dbReference>
<dbReference type="PROSITE" id="PS50235">
    <property type="entry name" value="USP_3"/>
    <property type="match status" value="1"/>
</dbReference>
<dbReference type="InterPro" id="IPR001394">
    <property type="entry name" value="Peptidase_C19_UCH"/>
</dbReference>
<evidence type="ECO:0000256" key="5">
    <source>
        <dbReference type="ARBA" id="ARBA00009085"/>
    </source>
</evidence>
<keyword evidence="10" id="KW-0963">Cytoplasm</keyword>
<evidence type="ECO:0000256" key="3">
    <source>
        <dbReference type="ARBA" id="ARBA00004322"/>
    </source>
</evidence>
<evidence type="ECO:0000256" key="9">
    <source>
        <dbReference type="ARBA" id="ARBA00022473"/>
    </source>
</evidence>
<feature type="domain" description="USP" evidence="23">
    <location>
        <begin position="328"/>
        <end position="638"/>
    </location>
</feature>
<keyword evidence="14 24" id="KW-0378">Hydrolase</keyword>
<dbReference type="SUPFAM" id="SSF81995">
    <property type="entry name" value="beta-sandwich domain of Sec23/24"/>
    <property type="match status" value="1"/>
</dbReference>
<evidence type="ECO:0000256" key="10">
    <source>
        <dbReference type="ARBA" id="ARBA00022490"/>
    </source>
</evidence>
<dbReference type="PROSITE" id="PS00973">
    <property type="entry name" value="USP_2"/>
    <property type="match status" value="1"/>
</dbReference>
<evidence type="ECO:0000256" key="21">
    <source>
        <dbReference type="SAM" id="MobiDB-lite"/>
    </source>
</evidence>
<dbReference type="GO" id="GO:0005694">
    <property type="term" value="C:chromosome"/>
    <property type="evidence" value="ECO:0007669"/>
    <property type="project" value="UniProtKB-SubCell"/>
</dbReference>
<comment type="catalytic activity">
    <reaction evidence="1">
        <text>Thiol-dependent hydrolysis of ester, thioester, amide, peptide and isopeptide bonds formed by the C-terminal Gly of ubiquitin (a 76-residue protein attached to proteins as an intracellular targeting signal).</text>
        <dbReference type="EC" id="3.4.19.12"/>
    </reaction>
</comment>
<dbReference type="EMBL" id="GBBM01003510">
    <property type="protein sequence ID" value="JAC31908.1"/>
    <property type="molecule type" value="mRNA"/>
</dbReference>
<keyword evidence="16" id="KW-0832">Ubl conjugation</keyword>
<dbReference type="CDD" id="cd02659">
    <property type="entry name" value="peptidase_C19C"/>
    <property type="match status" value="1"/>
</dbReference>
<dbReference type="PROSITE" id="PS50144">
    <property type="entry name" value="MATH"/>
    <property type="match status" value="1"/>
</dbReference>
<keyword evidence="13" id="KW-0833">Ubl conjugation pathway</keyword>
<dbReference type="Gene3D" id="3.90.70.10">
    <property type="entry name" value="Cysteine proteinases"/>
    <property type="match status" value="1"/>
</dbReference>
<dbReference type="PANTHER" id="PTHR24006">
    <property type="entry name" value="UBIQUITIN CARBOXYL-TERMINAL HYDROLASE"/>
    <property type="match status" value="1"/>
</dbReference>
<accession>A0A023GFZ8</accession>
<dbReference type="InterPro" id="IPR024729">
    <property type="entry name" value="USP7_ICP0-binding_dom"/>
</dbReference>
<dbReference type="PROSITE" id="PS00972">
    <property type="entry name" value="USP_1"/>
    <property type="match status" value="1"/>
</dbReference>
<dbReference type="EC" id="3.4.19.12" evidence="6"/>
<dbReference type="GO" id="GO:0031647">
    <property type="term" value="P:regulation of protein stability"/>
    <property type="evidence" value="ECO:0007669"/>
    <property type="project" value="UniProtKB-ARBA"/>
</dbReference>
<evidence type="ECO:0000256" key="8">
    <source>
        <dbReference type="ARBA" id="ARBA00022454"/>
    </source>
</evidence>
<keyword evidence="15" id="KW-0788">Thiol protease</keyword>
<dbReference type="Gene3D" id="3.10.20.90">
    <property type="entry name" value="Phosphatidylinositol 3-kinase Catalytic Subunit, Chain A, domain 1"/>
    <property type="match status" value="2"/>
</dbReference>
<organism evidence="24">
    <name type="scientific">Amblyomma triste</name>
    <name type="common">Neotropical tick</name>
    <dbReference type="NCBI Taxonomy" id="251400"/>
    <lineage>
        <taxon>Eukaryota</taxon>
        <taxon>Metazoa</taxon>
        <taxon>Ecdysozoa</taxon>
        <taxon>Arthropoda</taxon>
        <taxon>Chelicerata</taxon>
        <taxon>Arachnida</taxon>
        <taxon>Acari</taxon>
        <taxon>Parasitiformes</taxon>
        <taxon>Ixodida</taxon>
        <taxon>Ixodoidea</taxon>
        <taxon>Ixodidae</taxon>
        <taxon>Amblyomminae</taxon>
        <taxon>Amblyomma</taxon>
    </lineage>
</organism>
<feature type="region of interest" description="Disordered" evidence="21">
    <location>
        <begin position="34"/>
        <end position="175"/>
    </location>
</feature>
<feature type="domain" description="MATH" evidence="22">
    <location>
        <begin position="180"/>
        <end position="309"/>
    </location>
</feature>
<dbReference type="InterPro" id="IPR028889">
    <property type="entry name" value="USP"/>
</dbReference>
<dbReference type="InterPro" id="IPR050164">
    <property type="entry name" value="Peptidase_C19"/>
</dbReference>
<reference evidence="24" key="1">
    <citation type="submission" date="2014-03" db="EMBL/GenBank/DDBJ databases">
        <title>The sialotranscriptome of Amblyomma triste, Amblyomma parvum and Amblyomma cajennense ticks, uncovered by 454-based RNA-seq.</title>
        <authorList>
            <person name="Garcia G.R."/>
            <person name="Gardinassi L.G."/>
            <person name="Ribeiro J.M."/>
            <person name="Anatriello E."/>
            <person name="Ferreira B.R."/>
            <person name="Moreira H.N."/>
            <person name="Mafra C."/>
            <person name="Olegario M.M."/>
            <person name="Szabo P.J."/>
            <person name="Miranda-Santos I.K."/>
            <person name="Maruyama S.R."/>
        </authorList>
    </citation>
    <scope>NUCLEOTIDE SEQUENCE</scope>
    <source>
        <strain evidence="24">Mato Grasso do Sul</strain>
        <tissue evidence="24">Salivary glands</tissue>
    </source>
</reference>
<evidence type="ECO:0000256" key="20">
    <source>
        <dbReference type="ARBA" id="ARBA00077310"/>
    </source>
</evidence>
<dbReference type="SMART" id="SM00061">
    <property type="entry name" value="MATH"/>
    <property type="match status" value="1"/>
</dbReference>
<proteinExistence type="evidence at transcript level"/>
<dbReference type="GO" id="GO:0004843">
    <property type="term" value="F:cysteine-type deubiquitinase activity"/>
    <property type="evidence" value="ECO:0007669"/>
    <property type="project" value="UniProtKB-EC"/>
</dbReference>
<dbReference type="InterPro" id="IPR008974">
    <property type="entry name" value="TRAF-like"/>
</dbReference>
<comment type="similarity">
    <text evidence="5">Belongs to the peptidase C19 family.</text>
</comment>
<keyword evidence="9" id="KW-0217">Developmental protein</keyword>
<dbReference type="FunFam" id="2.60.210.10:FF:000006">
    <property type="entry name" value="Ubiquitin carboxyl-terminal hydrolase 7"/>
    <property type="match status" value="1"/>
</dbReference>
<dbReference type="Pfam" id="PF14533">
    <property type="entry name" value="USP7_C2"/>
    <property type="match status" value="1"/>
</dbReference>
<comment type="subcellular location">
    <subcellularLocation>
        <location evidence="2">Chromosome</location>
    </subcellularLocation>
    <subcellularLocation>
        <location evidence="4">Cytoplasm</location>
    </subcellularLocation>
    <subcellularLocation>
        <location evidence="3">Nucleus</location>
        <location evidence="3">PML body</location>
    </subcellularLocation>
</comment>
<dbReference type="CDD" id="cd03772">
    <property type="entry name" value="MATH_HAUSP"/>
    <property type="match status" value="1"/>
</dbReference>
<evidence type="ECO:0000259" key="22">
    <source>
        <dbReference type="PROSITE" id="PS50144"/>
    </source>
</evidence>
<evidence type="ECO:0000256" key="13">
    <source>
        <dbReference type="ARBA" id="ARBA00022786"/>
    </source>
</evidence>
<evidence type="ECO:0000256" key="19">
    <source>
        <dbReference type="ARBA" id="ARBA00031508"/>
    </source>
</evidence>
<dbReference type="AlphaFoldDB" id="A0A023GFZ8"/>
<evidence type="ECO:0000256" key="16">
    <source>
        <dbReference type="ARBA" id="ARBA00022843"/>
    </source>
</evidence>
<evidence type="ECO:0000256" key="7">
    <source>
        <dbReference type="ARBA" id="ARBA00021393"/>
    </source>
</evidence>
<dbReference type="SUPFAM" id="SSF49599">
    <property type="entry name" value="TRAF domain-like"/>
    <property type="match status" value="1"/>
</dbReference>